<dbReference type="EC" id="3.2.1.21" evidence="7"/>
<evidence type="ECO:0000256" key="4">
    <source>
        <dbReference type="PROSITE-ProRule" id="PRU10055"/>
    </source>
</evidence>
<dbReference type="AlphaFoldDB" id="A0A5B7C7Z5"/>
<comment type="similarity">
    <text evidence="1 5">Belongs to the glycosyl hydrolase 1 family.</text>
</comment>
<proteinExistence type="inferred from homology"/>
<dbReference type="EMBL" id="GHES01044994">
    <property type="protein sequence ID" value="MPA75553.1"/>
    <property type="molecule type" value="Transcribed_RNA"/>
</dbReference>
<feature type="active site" description="Nucleophile" evidence="4">
    <location>
        <position position="426"/>
    </location>
</feature>
<dbReference type="FunFam" id="3.20.20.80:FF:000022">
    <property type="entry name" value="Beta-glucosidase 11"/>
    <property type="match status" value="1"/>
</dbReference>
<evidence type="ECO:0000256" key="3">
    <source>
        <dbReference type="ARBA" id="ARBA00023295"/>
    </source>
</evidence>
<dbReference type="PANTHER" id="PTHR10353">
    <property type="entry name" value="GLYCOSYL HYDROLASE"/>
    <property type="match status" value="1"/>
</dbReference>
<dbReference type="InterPro" id="IPR033132">
    <property type="entry name" value="GH_1_N_CS"/>
</dbReference>
<dbReference type="PRINTS" id="PR00131">
    <property type="entry name" value="GLHYDRLASE1"/>
</dbReference>
<dbReference type="Pfam" id="PF00232">
    <property type="entry name" value="Glyco_hydro_1"/>
    <property type="match status" value="1"/>
</dbReference>
<dbReference type="GO" id="GO:0009821">
    <property type="term" value="P:alkaloid biosynthetic process"/>
    <property type="evidence" value="ECO:0007669"/>
    <property type="project" value="UniProtKB-ARBA"/>
</dbReference>
<dbReference type="Gene3D" id="3.20.20.80">
    <property type="entry name" value="Glycosidases"/>
    <property type="match status" value="1"/>
</dbReference>
<dbReference type="SUPFAM" id="SSF51445">
    <property type="entry name" value="(Trans)glycosidases"/>
    <property type="match status" value="1"/>
</dbReference>
<evidence type="ECO:0000256" key="2">
    <source>
        <dbReference type="ARBA" id="ARBA00022801"/>
    </source>
</evidence>
<dbReference type="PROSITE" id="PS00653">
    <property type="entry name" value="GLYCOSYL_HYDROL_F1_2"/>
    <property type="match status" value="1"/>
</dbReference>
<dbReference type="PANTHER" id="PTHR10353:SF137">
    <property type="entry name" value="MYROSINASE 3-RELATED"/>
    <property type="match status" value="1"/>
</dbReference>
<dbReference type="InterPro" id="IPR017853">
    <property type="entry name" value="GH"/>
</dbReference>
<organism evidence="7">
    <name type="scientific">Davidia involucrata</name>
    <name type="common">Dove tree</name>
    <dbReference type="NCBI Taxonomy" id="16924"/>
    <lineage>
        <taxon>Eukaryota</taxon>
        <taxon>Viridiplantae</taxon>
        <taxon>Streptophyta</taxon>
        <taxon>Embryophyta</taxon>
        <taxon>Tracheophyta</taxon>
        <taxon>Spermatophyta</taxon>
        <taxon>Magnoliopsida</taxon>
        <taxon>eudicotyledons</taxon>
        <taxon>Gunneridae</taxon>
        <taxon>Pentapetalae</taxon>
        <taxon>asterids</taxon>
        <taxon>Cornales</taxon>
        <taxon>Nyssaceae</taxon>
        <taxon>Davidia</taxon>
    </lineage>
</organism>
<evidence type="ECO:0000256" key="5">
    <source>
        <dbReference type="RuleBase" id="RU003690"/>
    </source>
</evidence>
<evidence type="ECO:0000313" key="7">
    <source>
        <dbReference type="EMBL" id="MPA75553.1"/>
    </source>
</evidence>
<dbReference type="GO" id="GO:0005975">
    <property type="term" value="P:carbohydrate metabolic process"/>
    <property type="evidence" value="ECO:0007669"/>
    <property type="project" value="InterPro"/>
</dbReference>
<gene>
    <name evidence="7" type="ORF">Din_044994</name>
</gene>
<sequence>METHQRNRRLSTDAIITTALRRSDFAVDFVFGTASSAYQFEGAANKGGRGPSNWDIFTHSNPGKIKDGSNGNVAVDCYHRYKEDVKILKKMGLNAYRFSISWSRVLPCGRLSGGVNKEGINYYNNLIDELLHNGIEPYVTLFHWDLPQALEDEYGGFLSPRIVEDFCNYVELCFWEFGDRVKHWITFNEPWSYSVAGYVNGVFPPGRGATSPEPVRRSNIKTISALHRSSGNQGLRMIINSGDPGTEPYIVSHYQLLAHAAAVQLYRNTFQTSQKGKIGITLVTEWFVPLSETSEADIAAAKRALDFMLGWFMEPLISGKYPDSMQTLVGSRLPTFEIGQSELVKGSFDFIGMNYYTGKYASSTTPPQDTNYSYNTDSDVTFSHERDGVPIGPKASDWLYIYPDGMKYLLDYIRTNYNNPTIYITENGVSEENNPALTLVEARVDPTRTKYYVDHLVRIRDAITLGSNVMGYFAWSFMDNFEWADGYDTRFGMMYVDYKNALTRYPKDSALWFMNFLQEPIQISKKRPLPRNGPAEAPRKK</sequence>
<reference evidence="7" key="1">
    <citation type="submission" date="2019-08" db="EMBL/GenBank/DDBJ databases">
        <title>Reference gene set and small RNA set construction with multiple tissues from Davidia involucrata Baill.</title>
        <authorList>
            <person name="Yang H."/>
            <person name="Zhou C."/>
            <person name="Li G."/>
            <person name="Wang J."/>
            <person name="Gao P."/>
            <person name="Wang M."/>
            <person name="Wang R."/>
            <person name="Zhao Y."/>
        </authorList>
    </citation>
    <scope>NUCLEOTIDE SEQUENCE</scope>
    <source>
        <tissue evidence="7">Mixed with DoveR01_LX</tissue>
    </source>
</reference>
<accession>A0A5B7C7Z5</accession>
<keyword evidence="2 6" id="KW-0378">Hydrolase</keyword>
<dbReference type="InterPro" id="IPR018120">
    <property type="entry name" value="Glyco_hydro_1_AS"/>
</dbReference>
<dbReference type="GO" id="GO:0008422">
    <property type="term" value="F:beta-glucosidase activity"/>
    <property type="evidence" value="ECO:0007669"/>
    <property type="project" value="UniProtKB-EC"/>
</dbReference>
<keyword evidence="3 6" id="KW-0326">Glycosidase</keyword>
<dbReference type="PROSITE" id="PS00572">
    <property type="entry name" value="GLYCOSYL_HYDROL_F1_1"/>
    <property type="match status" value="1"/>
</dbReference>
<evidence type="ECO:0000256" key="6">
    <source>
        <dbReference type="RuleBase" id="RU004468"/>
    </source>
</evidence>
<name>A0A5B7C7Z5_DAVIN</name>
<dbReference type="InterPro" id="IPR001360">
    <property type="entry name" value="Glyco_hydro_1"/>
</dbReference>
<evidence type="ECO:0000256" key="1">
    <source>
        <dbReference type="ARBA" id="ARBA00010838"/>
    </source>
</evidence>
<protein>
    <submittedName>
        <fullName evidence="7">Putative strictosidine beta-D-glucosidase</fullName>
        <ecNumber evidence="7">3.2.1.21</ecNumber>
    </submittedName>
</protein>